<evidence type="ECO:0000313" key="2">
    <source>
        <dbReference type="Proteomes" id="UP000270924"/>
    </source>
</evidence>
<dbReference type="OrthoDB" id="5873977at2759"/>
<dbReference type="Proteomes" id="UP000270924">
    <property type="component" value="Unassembled WGS sequence"/>
</dbReference>
<organism evidence="1 2">
    <name type="scientific">Wuchereria bancrofti</name>
    <dbReference type="NCBI Taxonomy" id="6293"/>
    <lineage>
        <taxon>Eukaryota</taxon>
        <taxon>Metazoa</taxon>
        <taxon>Ecdysozoa</taxon>
        <taxon>Nematoda</taxon>
        <taxon>Chromadorea</taxon>
        <taxon>Rhabditida</taxon>
        <taxon>Spirurina</taxon>
        <taxon>Spiruromorpha</taxon>
        <taxon>Filarioidea</taxon>
        <taxon>Onchocercidae</taxon>
        <taxon>Wuchereria</taxon>
    </lineage>
</organism>
<dbReference type="InParanoid" id="A0A3P7E3I0"/>
<accession>A0A3P7E3I0</accession>
<protein>
    <submittedName>
        <fullName evidence="1">Uncharacterized protein</fullName>
    </submittedName>
</protein>
<sequence>MRWFKQAVLVELFFSGLIGSLSIETVMPFILAMDVMNVFDGSTGSDSLPGAQSLANMFCKND</sequence>
<reference evidence="1 2" key="1">
    <citation type="submission" date="2018-11" db="EMBL/GenBank/DDBJ databases">
        <authorList>
            <consortium name="Pathogen Informatics"/>
        </authorList>
    </citation>
    <scope>NUCLEOTIDE SEQUENCE [LARGE SCALE GENOMIC DNA]</scope>
</reference>
<proteinExistence type="predicted"/>
<keyword evidence="2" id="KW-1185">Reference proteome</keyword>
<evidence type="ECO:0000313" key="1">
    <source>
        <dbReference type="EMBL" id="VDM17080.1"/>
    </source>
</evidence>
<dbReference type="EMBL" id="UYWW01009760">
    <property type="protein sequence ID" value="VDM17080.1"/>
    <property type="molecule type" value="Genomic_DNA"/>
</dbReference>
<dbReference type="AlphaFoldDB" id="A0A3P7E3I0"/>
<name>A0A3P7E3I0_WUCBA</name>
<gene>
    <name evidence="1" type="ORF">WBA_LOCUS9614</name>
</gene>